<proteinExistence type="predicted"/>
<dbReference type="Proteomes" id="UP000076096">
    <property type="component" value="Chromosome"/>
</dbReference>
<feature type="transmembrane region" description="Helical" evidence="2">
    <location>
        <begin position="151"/>
        <end position="168"/>
    </location>
</feature>
<name>A0A143BVP5_9ACTN</name>
<keyword evidence="2" id="KW-1133">Transmembrane helix</keyword>
<feature type="compositionally biased region" description="Basic and acidic residues" evidence="1">
    <location>
        <begin position="46"/>
        <end position="57"/>
    </location>
</feature>
<keyword evidence="4" id="KW-1185">Reference proteome</keyword>
<dbReference type="KEGG" id="stsi:A4E84_06595"/>
<keyword evidence="2" id="KW-0472">Membrane</keyword>
<evidence type="ECO:0000256" key="2">
    <source>
        <dbReference type="SAM" id="Phobius"/>
    </source>
</evidence>
<dbReference type="AlphaFoldDB" id="A0A143BVP5"/>
<protein>
    <submittedName>
        <fullName evidence="3">Excalibur calcium-binding protein</fullName>
    </submittedName>
</protein>
<gene>
    <name evidence="3" type="ORF">A4E84_06595</name>
</gene>
<accession>A0A143BVP5</accession>
<organism evidence="3 4">
    <name type="scientific">Streptomyces qaidamensis</name>
    <dbReference type="NCBI Taxonomy" id="1783515"/>
    <lineage>
        <taxon>Bacteria</taxon>
        <taxon>Bacillati</taxon>
        <taxon>Actinomycetota</taxon>
        <taxon>Actinomycetes</taxon>
        <taxon>Kitasatosporales</taxon>
        <taxon>Streptomycetaceae</taxon>
        <taxon>Streptomyces</taxon>
        <taxon>Streptomyces aurantiacus group</taxon>
    </lineage>
</organism>
<dbReference type="EMBL" id="CP015098">
    <property type="protein sequence ID" value="AMW09191.1"/>
    <property type="molecule type" value="Genomic_DNA"/>
</dbReference>
<feature type="region of interest" description="Disordered" evidence="1">
    <location>
        <begin position="46"/>
        <end position="149"/>
    </location>
</feature>
<evidence type="ECO:0000313" key="4">
    <source>
        <dbReference type="Proteomes" id="UP000076096"/>
    </source>
</evidence>
<evidence type="ECO:0000313" key="3">
    <source>
        <dbReference type="EMBL" id="AMW09191.1"/>
    </source>
</evidence>
<feature type="compositionally biased region" description="Low complexity" evidence="1">
    <location>
        <begin position="83"/>
        <end position="132"/>
    </location>
</feature>
<dbReference type="STRING" id="1783515.A4E84_06595"/>
<sequence>MRRRTGAIGTLFAIAAIVPMADPAHARQDLDCRDFAFQEDAQAAFEADRLDPHRLDEDPGPDDGIACEALPRVGSGVISPVRPSASASPSPEASPSPSASPSAGPSESASPSGSASASTPGTTAPATAASRGVRGGAGGAVSRGPSDWETGIGLTFAAGAVLAAGCLVRRRRRH</sequence>
<evidence type="ECO:0000256" key="1">
    <source>
        <dbReference type="SAM" id="MobiDB-lite"/>
    </source>
</evidence>
<reference evidence="4" key="1">
    <citation type="submission" date="2016-04" db="EMBL/GenBank/DDBJ databases">
        <authorList>
            <person name="Zhang B."/>
        </authorList>
    </citation>
    <scope>NUCLEOTIDE SEQUENCE [LARGE SCALE GENOMIC DNA]</scope>
    <source>
        <strain evidence="4">S10</strain>
    </source>
</reference>
<keyword evidence="2" id="KW-0812">Transmembrane</keyword>
<dbReference type="RefSeq" id="WP_062925646.1">
    <property type="nucleotide sequence ID" value="NZ_CP015098.1"/>
</dbReference>